<dbReference type="PANTHER" id="PTHR23011:SF28">
    <property type="entry name" value="CYCLIC NUCLEOTIDE-BINDING DOMAIN CONTAINING PROTEIN"/>
    <property type="match status" value="1"/>
</dbReference>
<dbReference type="OrthoDB" id="291970at2759"/>
<keyword evidence="3" id="KW-1185">Reference proteome</keyword>
<dbReference type="InterPro" id="IPR018488">
    <property type="entry name" value="cNMP-bd_CS"/>
</dbReference>
<dbReference type="PROSITE" id="PS00888">
    <property type="entry name" value="CNMP_BINDING_1"/>
    <property type="match status" value="1"/>
</dbReference>
<dbReference type="PROSITE" id="PS50042">
    <property type="entry name" value="CNMP_BINDING_3"/>
    <property type="match status" value="2"/>
</dbReference>
<dbReference type="InterPro" id="IPR018490">
    <property type="entry name" value="cNMP-bd_dom_sf"/>
</dbReference>
<feature type="domain" description="Cyclic nucleotide-binding" evidence="1">
    <location>
        <begin position="13"/>
        <end position="135"/>
    </location>
</feature>
<dbReference type="InterPro" id="IPR014710">
    <property type="entry name" value="RmlC-like_jellyroll"/>
</dbReference>
<evidence type="ECO:0000313" key="2">
    <source>
        <dbReference type="EMBL" id="OMJ79757.1"/>
    </source>
</evidence>
<dbReference type="SUPFAM" id="SSF51206">
    <property type="entry name" value="cAMP-binding domain-like"/>
    <property type="match status" value="2"/>
</dbReference>
<dbReference type="SMART" id="SM00100">
    <property type="entry name" value="cNMP"/>
    <property type="match status" value="2"/>
</dbReference>
<accession>A0A1R2BSW6</accession>
<dbReference type="Gene3D" id="2.60.120.10">
    <property type="entry name" value="Jelly Rolls"/>
    <property type="match status" value="2"/>
</dbReference>
<dbReference type="InterPro" id="IPR000595">
    <property type="entry name" value="cNMP-bd_dom"/>
</dbReference>
<proteinExistence type="predicted"/>
<sequence length="417" mass="47777">MSYMSSLSFFKNSIVPMGEDVIHTVCGVMEYECFEQDQFICQRGEQGEKFYVILKGKVRVIVSSSINDCSEYETCQLEEGVGFGEFALLQHQPRIASIQCVVKTELAVLTKENYLNIIGKAESKRMEDQIRFLKCFSIFKNWTKGNIMKISYFFKEKTYTRKTVIFHEGDKASEIILIKSGELEISKSMRTFAHKRPSLMRIFSPPQNANIALLGPGQMVGDEILNSDKHFYTCTVHSLFATILVMSKVDFLARVKSEDIQDLLASENETKEKMRSLRMTSLVKLQNISSPKIEIKHSKSFGKKSESRINPIVNTQISNSIFKRKTSRFKALNQDDIRQIASKARVNLYTSSSHSFLHTNLGRLISPLYSRVHEETLGQSFSSPLKIVQKRILSREGLLKSRKQSPENDWMIKNIKQ</sequence>
<dbReference type="PANTHER" id="PTHR23011">
    <property type="entry name" value="CYCLIC NUCLEOTIDE-BINDING DOMAIN CONTAINING PROTEIN"/>
    <property type="match status" value="1"/>
</dbReference>
<gene>
    <name evidence="2" type="ORF">SteCoe_20143</name>
</gene>
<dbReference type="EMBL" id="MPUH01000455">
    <property type="protein sequence ID" value="OMJ79757.1"/>
    <property type="molecule type" value="Genomic_DNA"/>
</dbReference>
<dbReference type="Pfam" id="PF00027">
    <property type="entry name" value="cNMP_binding"/>
    <property type="match status" value="2"/>
</dbReference>
<dbReference type="AlphaFoldDB" id="A0A1R2BSW6"/>
<dbReference type="CDD" id="cd00038">
    <property type="entry name" value="CAP_ED"/>
    <property type="match status" value="2"/>
</dbReference>
<organism evidence="2 3">
    <name type="scientific">Stentor coeruleus</name>
    <dbReference type="NCBI Taxonomy" id="5963"/>
    <lineage>
        <taxon>Eukaryota</taxon>
        <taxon>Sar</taxon>
        <taxon>Alveolata</taxon>
        <taxon>Ciliophora</taxon>
        <taxon>Postciliodesmatophora</taxon>
        <taxon>Heterotrichea</taxon>
        <taxon>Heterotrichida</taxon>
        <taxon>Stentoridae</taxon>
        <taxon>Stentor</taxon>
    </lineage>
</organism>
<feature type="domain" description="Cyclic nucleotide-binding" evidence="1">
    <location>
        <begin position="138"/>
        <end position="225"/>
    </location>
</feature>
<dbReference type="Proteomes" id="UP000187209">
    <property type="component" value="Unassembled WGS sequence"/>
</dbReference>
<protein>
    <recommendedName>
        <fullName evidence="1">Cyclic nucleotide-binding domain-containing protein</fullName>
    </recommendedName>
</protein>
<reference evidence="2 3" key="1">
    <citation type="submission" date="2016-11" db="EMBL/GenBank/DDBJ databases">
        <title>The macronuclear genome of Stentor coeruleus: a giant cell with tiny introns.</title>
        <authorList>
            <person name="Slabodnick M."/>
            <person name="Ruby J.G."/>
            <person name="Reiff S.B."/>
            <person name="Swart E.C."/>
            <person name="Gosai S."/>
            <person name="Prabakaran S."/>
            <person name="Witkowska E."/>
            <person name="Larue G.E."/>
            <person name="Fisher S."/>
            <person name="Freeman R.M."/>
            <person name="Gunawardena J."/>
            <person name="Chu W."/>
            <person name="Stover N.A."/>
            <person name="Gregory B.D."/>
            <person name="Nowacki M."/>
            <person name="Derisi J."/>
            <person name="Roy S.W."/>
            <person name="Marshall W.F."/>
            <person name="Sood P."/>
        </authorList>
    </citation>
    <scope>NUCLEOTIDE SEQUENCE [LARGE SCALE GENOMIC DNA]</scope>
    <source>
        <strain evidence="2">WM001</strain>
    </source>
</reference>
<comment type="caution">
    <text evidence="2">The sequence shown here is derived from an EMBL/GenBank/DDBJ whole genome shotgun (WGS) entry which is preliminary data.</text>
</comment>
<name>A0A1R2BSW6_9CILI</name>
<evidence type="ECO:0000313" key="3">
    <source>
        <dbReference type="Proteomes" id="UP000187209"/>
    </source>
</evidence>
<evidence type="ECO:0000259" key="1">
    <source>
        <dbReference type="PROSITE" id="PS50042"/>
    </source>
</evidence>